<evidence type="ECO:0000313" key="2">
    <source>
        <dbReference type="Proteomes" id="UP000537141"/>
    </source>
</evidence>
<evidence type="ECO:0000313" key="1">
    <source>
        <dbReference type="EMBL" id="MBB6543354.1"/>
    </source>
</evidence>
<gene>
    <name evidence="1" type="ORF">HNQ55_001869</name>
</gene>
<reference evidence="1 2" key="1">
    <citation type="submission" date="2020-08" db="EMBL/GenBank/DDBJ databases">
        <title>Genomic Encyclopedia of Type Strains, Phase IV (KMG-IV): sequencing the most valuable type-strain genomes for metagenomic binning, comparative biology and taxonomic classification.</title>
        <authorList>
            <person name="Goeker M."/>
        </authorList>
    </citation>
    <scope>NUCLEOTIDE SEQUENCE [LARGE SCALE GENOMIC DNA]</scope>
    <source>
        <strain evidence="1 2">DSM 26287</strain>
    </source>
</reference>
<comment type="caution">
    <text evidence="1">The sequence shown here is derived from an EMBL/GenBank/DDBJ whole genome shotgun (WGS) entry which is preliminary data.</text>
</comment>
<dbReference type="RefSeq" id="WP_184424151.1">
    <property type="nucleotide sequence ID" value="NZ_AP027362.1"/>
</dbReference>
<sequence>MTIDKQAYINECYRQFLAYFTQLSSGEIETEKKNRLQGFINAGQFLNILSHADAQQLMNQAHLEVFGKTTEQRLEAKAFLQSVRKGEKEEVFSIPAISRKKKQR</sequence>
<dbReference type="Proteomes" id="UP000537141">
    <property type="component" value="Unassembled WGS sequence"/>
</dbReference>
<dbReference type="EMBL" id="JACHHU010000013">
    <property type="protein sequence ID" value="MBB6543354.1"/>
    <property type="molecule type" value="Genomic_DNA"/>
</dbReference>
<organism evidence="1 2">
    <name type="scientific">Thalassotalea piscium</name>
    <dbReference type="NCBI Taxonomy" id="1230533"/>
    <lineage>
        <taxon>Bacteria</taxon>
        <taxon>Pseudomonadati</taxon>
        <taxon>Pseudomonadota</taxon>
        <taxon>Gammaproteobacteria</taxon>
        <taxon>Alteromonadales</taxon>
        <taxon>Colwelliaceae</taxon>
        <taxon>Thalassotalea</taxon>
    </lineage>
</organism>
<name>A0A7X0NH31_9GAMM</name>
<dbReference type="AlphaFoldDB" id="A0A7X0NH31"/>
<accession>A0A7X0NH31</accession>
<proteinExistence type="predicted"/>
<keyword evidence="2" id="KW-1185">Reference proteome</keyword>
<protein>
    <submittedName>
        <fullName evidence="1">Uncharacterized protein</fullName>
    </submittedName>
</protein>